<proteinExistence type="predicted"/>
<keyword evidence="2" id="KW-1185">Reference proteome</keyword>
<comment type="caution">
    <text evidence="1">The sequence shown here is derived from an EMBL/GenBank/DDBJ whole genome shotgun (WGS) entry which is preliminary data.</text>
</comment>
<dbReference type="AlphaFoldDB" id="A0A814RYU3"/>
<organism evidence="1 2">
    <name type="scientific">Brachionus calyciflorus</name>
    <dbReference type="NCBI Taxonomy" id="104777"/>
    <lineage>
        <taxon>Eukaryota</taxon>
        <taxon>Metazoa</taxon>
        <taxon>Spiralia</taxon>
        <taxon>Gnathifera</taxon>
        <taxon>Rotifera</taxon>
        <taxon>Eurotatoria</taxon>
        <taxon>Monogononta</taxon>
        <taxon>Pseudotrocha</taxon>
        <taxon>Ploima</taxon>
        <taxon>Brachionidae</taxon>
        <taxon>Brachionus</taxon>
    </lineage>
</organism>
<evidence type="ECO:0000313" key="2">
    <source>
        <dbReference type="Proteomes" id="UP000663879"/>
    </source>
</evidence>
<name>A0A814RYU3_9BILA</name>
<reference evidence="1" key="1">
    <citation type="submission" date="2021-02" db="EMBL/GenBank/DDBJ databases">
        <authorList>
            <person name="Nowell W R."/>
        </authorList>
    </citation>
    <scope>NUCLEOTIDE SEQUENCE</scope>
    <source>
        <strain evidence="1">Ploen Becks lab</strain>
    </source>
</reference>
<evidence type="ECO:0000313" key="1">
    <source>
        <dbReference type="EMBL" id="CAF1139244.1"/>
    </source>
</evidence>
<sequence>MLKILLFIKSYLIANLIAFNTDYAIQFDAGS</sequence>
<dbReference type="Proteomes" id="UP000663879">
    <property type="component" value="Unassembled WGS sequence"/>
</dbReference>
<protein>
    <submittedName>
        <fullName evidence="1">Uncharacterized protein</fullName>
    </submittedName>
</protein>
<gene>
    <name evidence="1" type="ORF">OXX778_LOCUS22825</name>
</gene>
<dbReference type="EMBL" id="CAJNOC010010369">
    <property type="protein sequence ID" value="CAF1139244.1"/>
    <property type="molecule type" value="Genomic_DNA"/>
</dbReference>
<accession>A0A814RYU3</accession>
<feature type="non-terminal residue" evidence="1">
    <location>
        <position position="1"/>
    </location>
</feature>